<keyword evidence="15" id="KW-0297">G-protein coupled receptor</keyword>
<keyword evidence="14 24" id="KW-1133">Transmembrane helix</keyword>
<dbReference type="Gene3D" id="1.20.1070.10">
    <property type="entry name" value="Rhodopsin 7-helix transmembrane proteins"/>
    <property type="match status" value="2"/>
</dbReference>
<feature type="transmembrane region" description="Helical" evidence="24">
    <location>
        <begin position="619"/>
        <end position="644"/>
    </location>
</feature>
<dbReference type="InterPro" id="IPR017981">
    <property type="entry name" value="GPCR_2-like_7TM"/>
</dbReference>
<evidence type="ECO:0000259" key="25">
    <source>
        <dbReference type="PROSITE" id="PS50221"/>
    </source>
</evidence>
<evidence type="ECO:0000256" key="9">
    <source>
        <dbReference type="ARBA" id="ARBA00022729"/>
    </source>
</evidence>
<dbReference type="InterPro" id="IPR003910">
    <property type="entry name" value="GPR1/GPR3/GPR5"/>
</dbReference>
<feature type="transmembrane region" description="Helical" evidence="24">
    <location>
        <begin position="745"/>
        <end position="764"/>
    </location>
</feature>
<comment type="subunit">
    <text evidence="22">Heterodimer of 2 chains generated by proteolytic processing; the large extracellular N-terminal fragment (ADGRG1 NT) and the membrane-bound C-terminal fragment (ADGRG1-CT) predominantly remain associated and non-covalently linked. ADGRG1 NT self-associates in a trans-trans manner; the homophilic interaction enhances receptor signaling. Interacts with TGM2. Interacts with heparin; leading to the reduction of ADGRG1 shedding. Interacts with COL3A1. Part of a GPCR-tetraspanin complex at least consisting of ADGRG1, CD81, eventually CD9, and GNA11 in which CD81 is enhancing the association of ADGRG1 with GNA11.</text>
</comment>
<dbReference type="Proteomes" id="UP000276834">
    <property type="component" value="Unassembled WGS sequence"/>
</dbReference>
<keyword evidence="8 24" id="KW-0812">Transmembrane</keyword>
<feature type="transmembrane region" description="Helical" evidence="24">
    <location>
        <begin position="1005"/>
        <end position="1031"/>
    </location>
</feature>
<feature type="domain" description="GAIN-B" evidence="25">
    <location>
        <begin position="853"/>
        <end position="1000"/>
    </location>
</feature>
<dbReference type="InterPro" id="IPR000832">
    <property type="entry name" value="GPCR_2_secretin-like"/>
</dbReference>
<dbReference type="InterPro" id="IPR057244">
    <property type="entry name" value="GAIN_B"/>
</dbReference>
<feature type="transmembrane region" description="Helical" evidence="24">
    <location>
        <begin position="680"/>
        <end position="702"/>
    </location>
</feature>
<dbReference type="GO" id="GO:0045121">
    <property type="term" value="C:membrane raft"/>
    <property type="evidence" value="ECO:0007669"/>
    <property type="project" value="UniProtKB-SubCell"/>
</dbReference>
<dbReference type="FunFam" id="2.60.220.50:FF:000045">
    <property type="entry name" value="Adhesion G protein-coupled receptor G1"/>
    <property type="match status" value="1"/>
</dbReference>
<evidence type="ECO:0000256" key="4">
    <source>
        <dbReference type="ARBA" id="ARBA00019701"/>
    </source>
</evidence>
<evidence type="ECO:0000256" key="24">
    <source>
        <dbReference type="SAM" id="Phobius"/>
    </source>
</evidence>
<comment type="caution">
    <text evidence="27">The sequence shown here is derived from an EMBL/GenBank/DDBJ whole genome shotgun (WGS) entry which is preliminary data.</text>
</comment>
<dbReference type="Pfam" id="PF00002">
    <property type="entry name" value="7tm_2"/>
    <property type="match status" value="3"/>
</dbReference>
<evidence type="ECO:0000256" key="11">
    <source>
        <dbReference type="ARBA" id="ARBA00022843"/>
    </source>
</evidence>
<evidence type="ECO:0000256" key="1">
    <source>
        <dbReference type="ARBA" id="ARBA00004285"/>
    </source>
</evidence>
<dbReference type="EMBL" id="QUSF01000023">
    <property type="protein sequence ID" value="RLW01263.1"/>
    <property type="molecule type" value="Genomic_DNA"/>
</dbReference>
<feature type="transmembrane region" description="Helical" evidence="24">
    <location>
        <begin position="511"/>
        <end position="536"/>
    </location>
</feature>
<keyword evidence="5" id="KW-1003">Cell membrane</keyword>
<keyword evidence="10" id="KW-0221">Differentiation</keyword>
<dbReference type="PANTHER" id="PTHR12011:SF318">
    <property type="entry name" value="ADHESION G-PROTEIN COUPLED RECEPTOR G1"/>
    <property type="match status" value="1"/>
</dbReference>
<proteinExistence type="predicted"/>
<feature type="transmembrane region" description="Helical" evidence="24">
    <location>
        <begin position="1205"/>
        <end position="1229"/>
    </location>
</feature>
<dbReference type="PANTHER" id="PTHR12011">
    <property type="entry name" value="ADHESION G-PROTEIN COUPLED RECEPTOR"/>
    <property type="match status" value="1"/>
</dbReference>
<gene>
    <name evidence="27" type="ORF">DV515_00008104</name>
</gene>
<keyword evidence="11" id="KW-0832">Ubl conjugation</keyword>
<keyword evidence="9" id="KW-0732">Signal</keyword>
<evidence type="ECO:0000256" key="3">
    <source>
        <dbReference type="ARBA" id="ARBA00004651"/>
    </source>
</evidence>
<dbReference type="FunFam" id="1.20.1070.10:FF:000117">
    <property type="entry name" value="adhesion G-protein coupled receptor G1"/>
    <property type="match status" value="1"/>
</dbReference>
<dbReference type="InterPro" id="IPR040679">
    <property type="entry name" value="PLL"/>
</dbReference>
<feature type="transmembrane region" description="Helical" evidence="24">
    <location>
        <begin position="1130"/>
        <end position="1154"/>
    </location>
</feature>
<dbReference type="GO" id="GO:0005576">
    <property type="term" value="C:extracellular region"/>
    <property type="evidence" value="ECO:0007669"/>
    <property type="project" value="UniProtKB-SubCell"/>
</dbReference>
<feature type="transmembrane region" description="Helical" evidence="24">
    <location>
        <begin position="1043"/>
        <end position="1064"/>
    </location>
</feature>
<dbReference type="PRINTS" id="PR01422">
    <property type="entry name" value="GPR56ORPHANR"/>
</dbReference>
<feature type="transmembrane region" description="Helical" evidence="24">
    <location>
        <begin position="1174"/>
        <end position="1198"/>
    </location>
</feature>
<feature type="region of interest" description="Disordered" evidence="23">
    <location>
        <begin position="1"/>
        <end position="142"/>
    </location>
</feature>
<dbReference type="SMART" id="SM00303">
    <property type="entry name" value="GPS"/>
    <property type="match status" value="2"/>
</dbReference>
<evidence type="ECO:0000259" key="26">
    <source>
        <dbReference type="PROSITE" id="PS50261"/>
    </source>
</evidence>
<evidence type="ECO:0000256" key="13">
    <source>
        <dbReference type="ARBA" id="ARBA00022902"/>
    </source>
</evidence>
<evidence type="ECO:0000256" key="21">
    <source>
        <dbReference type="ARBA" id="ARBA00033134"/>
    </source>
</evidence>
<dbReference type="GO" id="GO:0030154">
    <property type="term" value="P:cell differentiation"/>
    <property type="evidence" value="ECO:0007669"/>
    <property type="project" value="UniProtKB-KW"/>
</dbReference>
<evidence type="ECO:0000256" key="23">
    <source>
        <dbReference type="SAM" id="MobiDB-lite"/>
    </source>
</evidence>
<evidence type="ECO:0000256" key="6">
    <source>
        <dbReference type="ARBA" id="ARBA00022525"/>
    </source>
</evidence>
<dbReference type="OrthoDB" id="8951579at2759"/>
<evidence type="ECO:0000256" key="19">
    <source>
        <dbReference type="ARBA" id="ARBA00023180"/>
    </source>
</evidence>
<dbReference type="GO" id="GO:0007166">
    <property type="term" value="P:cell surface receptor signaling pathway"/>
    <property type="evidence" value="ECO:0007669"/>
    <property type="project" value="InterPro"/>
</dbReference>
<dbReference type="InterPro" id="IPR046338">
    <property type="entry name" value="GAIN_dom_sf"/>
</dbReference>
<dbReference type="GO" id="GO:0007399">
    <property type="term" value="P:nervous system development"/>
    <property type="evidence" value="ECO:0007669"/>
    <property type="project" value="UniProtKB-KW"/>
</dbReference>
<dbReference type="Pfam" id="PF01825">
    <property type="entry name" value="GPS"/>
    <property type="match status" value="2"/>
</dbReference>
<dbReference type="GO" id="GO:0007155">
    <property type="term" value="P:cell adhesion"/>
    <property type="evidence" value="ECO:0007669"/>
    <property type="project" value="UniProtKB-KW"/>
</dbReference>
<keyword evidence="13" id="KW-0524">Neurogenesis</keyword>
<dbReference type="GO" id="GO:0005886">
    <property type="term" value="C:plasma membrane"/>
    <property type="evidence" value="ECO:0007669"/>
    <property type="project" value="UniProtKB-SubCell"/>
</dbReference>
<evidence type="ECO:0000256" key="2">
    <source>
        <dbReference type="ARBA" id="ARBA00004613"/>
    </source>
</evidence>
<feature type="transmembrane region" description="Helical" evidence="24">
    <location>
        <begin position="714"/>
        <end position="733"/>
    </location>
</feature>
<evidence type="ECO:0000313" key="28">
    <source>
        <dbReference type="Proteomes" id="UP000276834"/>
    </source>
</evidence>
<feature type="transmembrane region" description="Helical" evidence="24">
    <location>
        <begin position="578"/>
        <end position="599"/>
    </location>
</feature>
<organism evidence="27 28">
    <name type="scientific">Chloebia gouldiae</name>
    <name type="common">Gouldian finch</name>
    <name type="synonym">Erythrura gouldiae</name>
    <dbReference type="NCBI Taxonomy" id="44316"/>
    <lineage>
        <taxon>Eukaryota</taxon>
        <taxon>Metazoa</taxon>
        <taxon>Chordata</taxon>
        <taxon>Craniata</taxon>
        <taxon>Vertebrata</taxon>
        <taxon>Euteleostomi</taxon>
        <taxon>Archelosauria</taxon>
        <taxon>Archosauria</taxon>
        <taxon>Dinosauria</taxon>
        <taxon>Saurischia</taxon>
        <taxon>Theropoda</taxon>
        <taxon>Coelurosauria</taxon>
        <taxon>Aves</taxon>
        <taxon>Neognathae</taxon>
        <taxon>Neoaves</taxon>
        <taxon>Telluraves</taxon>
        <taxon>Australaves</taxon>
        <taxon>Passeriformes</taxon>
        <taxon>Passeroidea</taxon>
        <taxon>Passeridae</taxon>
        <taxon>Chloebia</taxon>
    </lineage>
</organism>
<evidence type="ECO:0000256" key="5">
    <source>
        <dbReference type="ARBA" id="ARBA00022475"/>
    </source>
</evidence>
<evidence type="ECO:0000256" key="10">
    <source>
        <dbReference type="ARBA" id="ARBA00022782"/>
    </source>
</evidence>
<dbReference type="PRINTS" id="PR00249">
    <property type="entry name" value="GPCRSECRETIN"/>
</dbReference>
<evidence type="ECO:0000256" key="8">
    <source>
        <dbReference type="ARBA" id="ARBA00022692"/>
    </source>
</evidence>
<dbReference type="Pfam" id="PF18587">
    <property type="entry name" value="PLL"/>
    <property type="match status" value="1"/>
</dbReference>
<feature type="transmembrane region" description="Helical" evidence="24">
    <location>
        <begin position="1076"/>
        <end position="1096"/>
    </location>
</feature>
<sequence>QPAGSGSSGPAHRWTPASPQLKGGGTRLSPAEVPQPTALPPNRAEQNRAGAVTEGGDPAAPAEIAGVSEGSVRGDRSRYRPAESPRDGAGRCSGHRAERAGLRGVVLSRAEPCQPSRAEPSGDGRCRAEPAPTPGVGASGHREEDFRFCGDRNQTQESSVIYQYSPTNISIENTAQALIIKGPVMPNRGNSYDKYSLARTLGRYRFCIFWFKSNRTLQLVYGKNSISLGGNPSSSIPLGQESQKTKRTRADIFNVSYIIKGGKNTSLDAKALYVFPASPGSMPVWKQDVEKQLTALDNLIAQPLAAATGAMARQRLRRKLGELEKMLAKVELEGQNQTFGEATVQATILRVQPNPAPQHLTFASQREESGEVQRFTVDLPSSLFMMGKEREEVVEHRVLLMDINRQTMFQDENSSHILGDKVVSISLVDTVVANLSDPVVLTFFHDQLPRNVTPQCVFWQEDTSASSGSWDSYGCTTVTGNSHTECRCNHLTYFAVLMVSSPDITSVHRNYLSIITYVGCLISALASICTIFFLYFRSKQRDQITSMHIHMNLLAAIFLLDVTFLISEHLAASSSEAICRAGGMFLHFSLLSCLIWMGIEGYNLYRLVIEVFNAYHDHFLLKLCLVGWGVPFVCVMTILLASWANYGPVSVPIYESIDGRTTNATMCWITSPLVHNTVNLGFFSLVFLFNSVMLGAMVREILRQNKKGHKLKHVLALFGLSILLGIPWALIFFSFTSGVFCLVSLYIFTIINSLQGFLIFLWYWTMVLQARKSPDSQSSSDNVAEGQDSCSDLHRGDQPRECCSVVVEQQNPDNITGLLRLSQRCPELWRSESRACACLRERWFRAVTRDVLITFSPTAGPSRLNTTEKGNASKIHLPREIFRSLSSQTVRVVVTVLNIQQLGMFQEINQTAQVLDNTVVGITVGESSISGLQEPVQLTFAHRELPRGVTPRCVFWDPSKGHAGGWQSSGCVTQPGDKGTVCSCDHLTFFTLLLNPALDGSTAKALMAVATAGCGVAMAFSIFTMAFCIFVRCRFRFEETVRINLGLHVNLVGSLLLLNLAFLLSSGLSGRAQPRTCGVLGGLTHYCLLCCFTWTALEGCQLYLLFVKVLGIYIHHYLAKLCWITSKHLLVHYITNCGYFGLIFLFNMVVFGVVTQKSCSLQGTGAVQGYHKPWRVALVAAGLFCLLGATWALAFLTYGISSTAVLYLFTILNSLQGIFIFIWLVVLYYPKTKETTGSLSYIIRHDKNTTASQD</sequence>
<comment type="subcellular location">
    <subcellularLocation>
        <location evidence="3">Cell membrane</location>
        <topology evidence="3">Multi-pass membrane protein</topology>
    </subcellularLocation>
    <subcellularLocation>
        <location evidence="1">Membrane raft</location>
    </subcellularLocation>
    <subcellularLocation>
        <location evidence="2">Secreted</location>
    </subcellularLocation>
</comment>
<evidence type="ECO:0000256" key="20">
    <source>
        <dbReference type="ARBA" id="ARBA00023224"/>
    </source>
</evidence>
<dbReference type="AlphaFoldDB" id="A0A3L8SGG6"/>
<dbReference type="Gene3D" id="2.60.220.50">
    <property type="match status" value="2"/>
</dbReference>
<dbReference type="GO" id="GO:0008201">
    <property type="term" value="F:heparin binding"/>
    <property type="evidence" value="ECO:0007669"/>
    <property type="project" value="UniProtKB-KW"/>
</dbReference>
<evidence type="ECO:0000256" key="16">
    <source>
        <dbReference type="ARBA" id="ARBA00023136"/>
    </source>
</evidence>
<evidence type="ECO:0000256" key="18">
    <source>
        <dbReference type="ARBA" id="ARBA00023170"/>
    </source>
</evidence>
<keyword evidence="16 24" id="KW-0472">Membrane</keyword>
<evidence type="ECO:0000256" key="7">
    <source>
        <dbReference type="ARBA" id="ARBA00022674"/>
    </source>
</evidence>
<keyword evidence="7" id="KW-0358">Heparin-binding</keyword>
<feature type="domain" description="GAIN-B" evidence="25">
    <location>
        <begin position="351"/>
        <end position="504"/>
    </location>
</feature>
<dbReference type="InterPro" id="IPR000203">
    <property type="entry name" value="GPS"/>
</dbReference>
<name>A0A3L8SGG6_CHLGU</name>
<accession>A0A3L8SGG6</accession>
<evidence type="ECO:0000256" key="17">
    <source>
        <dbReference type="ARBA" id="ARBA00023157"/>
    </source>
</evidence>
<reference evidence="27 28" key="1">
    <citation type="journal article" date="2018" name="Proc. R. Soc. B">
        <title>A non-coding region near Follistatin controls head colour polymorphism in the Gouldian finch.</title>
        <authorList>
            <person name="Toomey M.B."/>
            <person name="Marques C.I."/>
            <person name="Andrade P."/>
            <person name="Araujo P.M."/>
            <person name="Sabatino S."/>
            <person name="Gazda M.A."/>
            <person name="Afonso S."/>
            <person name="Lopes R.J."/>
            <person name="Corbo J.C."/>
            <person name="Carneiro M."/>
        </authorList>
    </citation>
    <scope>NUCLEOTIDE SEQUENCE [LARGE SCALE GENOMIC DNA]</scope>
    <source>
        <strain evidence="27">Red01</strain>
        <tissue evidence="27">Muscle</tissue>
    </source>
</reference>
<dbReference type="STRING" id="44316.ENSEGOP00005009215"/>
<feature type="transmembrane region" description="Helical" evidence="24">
    <location>
        <begin position="1102"/>
        <end position="1118"/>
    </location>
</feature>
<feature type="transmembrane region" description="Helical" evidence="24">
    <location>
        <begin position="548"/>
        <end position="566"/>
    </location>
</feature>
<dbReference type="PROSITE" id="PS50221">
    <property type="entry name" value="GAIN_B"/>
    <property type="match status" value="2"/>
</dbReference>
<dbReference type="PROSITE" id="PS50261">
    <property type="entry name" value="G_PROTEIN_RECEP_F2_4"/>
    <property type="match status" value="1"/>
</dbReference>
<evidence type="ECO:0000256" key="14">
    <source>
        <dbReference type="ARBA" id="ARBA00022989"/>
    </source>
</evidence>
<keyword evidence="17" id="KW-1015">Disulfide bond</keyword>
<evidence type="ECO:0000256" key="15">
    <source>
        <dbReference type="ARBA" id="ARBA00023040"/>
    </source>
</evidence>
<evidence type="ECO:0000256" key="22">
    <source>
        <dbReference type="ARBA" id="ARBA00093505"/>
    </source>
</evidence>
<protein>
    <recommendedName>
        <fullName evidence="4">Adhesion G-protein coupled receptor G1</fullName>
    </recommendedName>
    <alternativeName>
        <fullName evidence="21">G-protein coupled receptor 56</fullName>
    </alternativeName>
</protein>
<evidence type="ECO:0000256" key="12">
    <source>
        <dbReference type="ARBA" id="ARBA00022889"/>
    </source>
</evidence>
<feature type="non-terminal residue" evidence="27">
    <location>
        <position position="1"/>
    </location>
</feature>
<evidence type="ECO:0000313" key="27">
    <source>
        <dbReference type="EMBL" id="RLW01263.1"/>
    </source>
</evidence>
<keyword evidence="12" id="KW-0130">Cell adhesion</keyword>
<dbReference type="GO" id="GO:0004930">
    <property type="term" value="F:G protein-coupled receptor activity"/>
    <property type="evidence" value="ECO:0007669"/>
    <property type="project" value="UniProtKB-KW"/>
</dbReference>
<keyword evidence="19" id="KW-0325">Glycoprotein</keyword>
<keyword evidence="20" id="KW-0807">Transducer</keyword>
<keyword evidence="18" id="KW-0675">Receptor</keyword>
<dbReference type="GO" id="GO:0007189">
    <property type="term" value="P:adenylate cyclase-activating G protein-coupled receptor signaling pathway"/>
    <property type="evidence" value="ECO:0007669"/>
    <property type="project" value="TreeGrafter"/>
</dbReference>
<feature type="domain" description="G-protein coupled receptors family 2 profile 2" evidence="26">
    <location>
        <begin position="512"/>
        <end position="767"/>
    </location>
</feature>
<keyword evidence="28" id="KW-1185">Reference proteome</keyword>
<feature type="compositionally biased region" description="Basic and acidic residues" evidence="23">
    <location>
        <begin position="72"/>
        <end position="101"/>
    </location>
</feature>
<keyword evidence="6" id="KW-0964">Secreted</keyword>